<comment type="caution">
    <text evidence="1">The sequence shown here is derived from an EMBL/GenBank/DDBJ whole genome shotgun (WGS) entry which is preliminary data.</text>
</comment>
<evidence type="ECO:0000313" key="1">
    <source>
        <dbReference type="EMBL" id="CEG10586.1"/>
    </source>
</evidence>
<dbReference type="Proteomes" id="UP000035762">
    <property type="component" value="Unassembled WGS sequence"/>
</dbReference>
<dbReference type="EMBL" id="CCAZ020000003">
    <property type="protein sequence ID" value="CEG10586.1"/>
    <property type="molecule type" value="Genomic_DNA"/>
</dbReference>
<dbReference type="STRING" id="1035.BN961_04026"/>
<evidence type="ECO:0000313" key="2">
    <source>
        <dbReference type="Proteomes" id="UP000035762"/>
    </source>
</evidence>
<accession>A0A090MTD3</accession>
<sequence length="114" mass="12900">MAFWGGAMILPWDRRILTRMEAAQAQTQRHLGVIERQIAARAARLTITDRAKRGQFGRSATRWTNADERLFRQHVAELALARCGEIDALLRKLDRQERTIAEFPTLNDGSSAGP</sequence>
<protein>
    <submittedName>
        <fullName evidence="1">Uncharacterized protein</fullName>
    </submittedName>
</protein>
<keyword evidence="2" id="KW-1185">Reference proteome</keyword>
<proteinExistence type="predicted"/>
<organism evidence="1 2">
    <name type="scientific">Afipia felis</name>
    <name type="common">Cat scratch disease bacillus</name>
    <dbReference type="NCBI Taxonomy" id="1035"/>
    <lineage>
        <taxon>Bacteria</taxon>
        <taxon>Pseudomonadati</taxon>
        <taxon>Pseudomonadota</taxon>
        <taxon>Alphaproteobacteria</taxon>
        <taxon>Hyphomicrobiales</taxon>
        <taxon>Nitrobacteraceae</taxon>
        <taxon>Afipia</taxon>
    </lineage>
</organism>
<reference evidence="1 2" key="1">
    <citation type="journal article" date="2014" name="Genome Announc.">
        <title>Genome Sequence of Afipia felis Strain 76713, Isolated in Hospital Water Using an Amoeba Co-Culture Procedure.</title>
        <authorList>
            <person name="Benamar S."/>
            <person name="La Scola B."/>
            <person name="Croce O."/>
        </authorList>
    </citation>
    <scope>NUCLEOTIDE SEQUENCE [LARGE SCALE GENOMIC DNA]</scope>
    <source>
        <strain evidence="1 2">76713</strain>
    </source>
</reference>
<dbReference type="AlphaFoldDB" id="A0A090MTD3"/>
<gene>
    <name evidence="1" type="ORF">BN961_04026</name>
</gene>
<name>A0A090MTD3_AFIFE</name>